<sequence>MSSKQSARLKTKRKPGDPWISKNRVLNPSKAKRNCPIYRNPNFDTDETKLLIQLWGDPKVQRELITTHKKHLVIAQLATKMEEYGYYRSPEEITTRIKNMKCFYNRLKKEMESNKDMDPSWRHYADMDAIMTRPIFSVRPNEVPAPSLKYLMEQEEEKRKERKRKAEEEGIHVSDSDDDIEDVLAVSVARRDSRSKENNIVEPHAEIELEVDEETLAAIEKGGNQPKFTAPKENKNKTGQASDELMIKMEIESEEYLTINEQDTSPNKSQDTQKSQRNDEELLVPKVEPIDVDDEEFQCERQNNSAPNLVRILNKPTSQSNTTGTSSSVSSVTPSKISVVSPTILMPTTGQATTAVINTQSPRQMHFSGNLQALLASSTARQTVTASNGMKFILVNAADHRGAQITTTTAAPLPTITQNNIMPQQNSNSIQQPQKSQQTVKTPPKNVQNNTARKRLLETSSPDRDTLRKRELSGIKSTLQKLLKAKEESNEMAAQRLALERERLQFERTIAEKFLGIFEQNQKIQQQLIQQQIQQNHHHQSHQRPTTTQQIFTTTTGNPATATAIQNQGQIMIPPKLLITTMVPTSVATSSAGSANTKVITTANIKNVTNTLTVEQPLLIPKEEPLD</sequence>
<dbReference type="KEGG" id="mde:101898864"/>
<dbReference type="RefSeq" id="XP_005175688.1">
    <property type="nucleotide sequence ID" value="XM_005175631.3"/>
</dbReference>
<dbReference type="PANTHER" id="PTHR22666:SF3">
    <property type="entry name" value="MYB_SANT-LIKE DNA-BINDING DOMAIN-CONTAINING PROTEIN 1"/>
    <property type="match status" value="1"/>
</dbReference>
<feature type="region of interest" description="Disordered" evidence="1">
    <location>
        <begin position="1"/>
        <end position="23"/>
    </location>
</feature>
<evidence type="ECO:0000313" key="5">
    <source>
        <dbReference type="RefSeq" id="XP_005175688.1"/>
    </source>
</evidence>
<dbReference type="GO" id="GO:0016604">
    <property type="term" value="C:nuclear body"/>
    <property type="evidence" value="ECO:0007669"/>
    <property type="project" value="TreeGrafter"/>
</dbReference>
<name>A0A1I8NI59_MUSDO</name>
<feature type="compositionally biased region" description="Polar residues" evidence="1">
    <location>
        <begin position="259"/>
        <end position="273"/>
    </location>
</feature>
<dbReference type="EnsemblMetazoa" id="MDOA015388-RA">
    <property type="protein sequence ID" value="MDOA015388-PA"/>
    <property type="gene ID" value="MDOA015388"/>
</dbReference>
<dbReference type="Pfam" id="PF13837">
    <property type="entry name" value="Myb_DNA-bind_4"/>
    <property type="match status" value="1"/>
</dbReference>
<accession>A0A1I8NI59</accession>
<organism evidence="3">
    <name type="scientific">Musca domestica</name>
    <name type="common">House fly</name>
    <dbReference type="NCBI Taxonomy" id="7370"/>
    <lineage>
        <taxon>Eukaryota</taxon>
        <taxon>Metazoa</taxon>
        <taxon>Ecdysozoa</taxon>
        <taxon>Arthropoda</taxon>
        <taxon>Hexapoda</taxon>
        <taxon>Insecta</taxon>
        <taxon>Pterygota</taxon>
        <taxon>Neoptera</taxon>
        <taxon>Endopterygota</taxon>
        <taxon>Diptera</taxon>
        <taxon>Brachycera</taxon>
        <taxon>Muscomorpha</taxon>
        <taxon>Muscoidea</taxon>
        <taxon>Muscidae</taxon>
        <taxon>Musca</taxon>
    </lineage>
</organism>
<dbReference type="GeneID" id="101898864"/>
<feature type="compositionally biased region" description="Basic and acidic residues" evidence="1">
    <location>
        <begin position="455"/>
        <end position="467"/>
    </location>
</feature>
<dbReference type="InterPro" id="IPR026095">
    <property type="entry name" value="Myb/SANT-like_DNA-bd_dom_prot"/>
</dbReference>
<dbReference type="VEuPathDB" id="VectorBase:MDOA015388"/>
<dbReference type="InterPro" id="IPR044822">
    <property type="entry name" value="Myb_DNA-bind_4"/>
</dbReference>
<feature type="compositionally biased region" description="Polar residues" evidence="1">
    <location>
        <begin position="439"/>
        <end position="451"/>
    </location>
</feature>
<reference evidence="5" key="2">
    <citation type="submission" date="2025-04" db="UniProtKB">
        <authorList>
            <consortium name="RefSeq"/>
        </authorList>
    </citation>
    <scope>IDENTIFICATION</scope>
    <source>
        <strain evidence="5">Aabys</strain>
    </source>
</reference>
<evidence type="ECO:0000313" key="3">
    <source>
        <dbReference type="EnsemblMetazoa" id="MDOA015388-PA"/>
    </source>
</evidence>
<dbReference type="PANTHER" id="PTHR22666">
    <property type="entry name" value="MYB_SANT-LIKE DNA-BINDING DOMAIN-CONTAINING PROTEIN 1"/>
    <property type="match status" value="1"/>
</dbReference>
<protein>
    <submittedName>
        <fullName evidence="5">Uncharacterized protein LOC101898864</fullName>
    </submittedName>
</protein>
<gene>
    <name evidence="3" type="primary">101898864</name>
    <name evidence="5" type="synonym">LOC101898864</name>
</gene>
<dbReference type="AlphaFoldDB" id="A0A1I8NI59"/>
<feature type="domain" description="Myb/SANT-like DNA-binding" evidence="2">
    <location>
        <begin position="41"/>
        <end position="130"/>
    </location>
</feature>
<evidence type="ECO:0000256" key="1">
    <source>
        <dbReference type="SAM" id="MobiDB-lite"/>
    </source>
</evidence>
<feature type="compositionally biased region" description="Low complexity" evidence="1">
    <location>
        <begin position="418"/>
        <end position="438"/>
    </location>
</feature>
<evidence type="ECO:0000313" key="4">
    <source>
        <dbReference type="Proteomes" id="UP001652621"/>
    </source>
</evidence>
<dbReference type="GO" id="GO:0045893">
    <property type="term" value="P:positive regulation of DNA-templated transcription"/>
    <property type="evidence" value="ECO:0007669"/>
    <property type="project" value="TreeGrafter"/>
</dbReference>
<feature type="region of interest" description="Disordered" evidence="1">
    <location>
        <begin position="258"/>
        <end position="286"/>
    </location>
</feature>
<keyword evidence="4" id="KW-1185">Reference proteome</keyword>
<dbReference type="VEuPathDB" id="VectorBase:MDOMA2_018665"/>
<feature type="region of interest" description="Disordered" evidence="1">
    <location>
        <begin position="222"/>
        <end position="242"/>
    </location>
</feature>
<dbReference type="eggNOG" id="KOG4282">
    <property type="taxonomic scope" value="Eukaryota"/>
</dbReference>
<dbReference type="OrthoDB" id="691673at2759"/>
<evidence type="ECO:0000259" key="2">
    <source>
        <dbReference type="Pfam" id="PF13837"/>
    </source>
</evidence>
<proteinExistence type="predicted"/>
<dbReference type="Proteomes" id="UP001652621">
    <property type="component" value="Unplaced"/>
</dbReference>
<dbReference type="Gene3D" id="1.10.10.60">
    <property type="entry name" value="Homeodomain-like"/>
    <property type="match status" value="1"/>
</dbReference>
<feature type="region of interest" description="Disordered" evidence="1">
    <location>
        <begin position="418"/>
        <end position="467"/>
    </location>
</feature>
<reference evidence="3" key="1">
    <citation type="submission" date="2020-05" db="UniProtKB">
        <authorList>
            <consortium name="EnsemblMetazoa"/>
        </authorList>
    </citation>
    <scope>IDENTIFICATION</scope>
    <source>
        <strain evidence="3">Aabys</strain>
    </source>
</reference>